<organism evidence="1 2">
    <name type="scientific">Pseudomonas maioricensis</name>
    <dbReference type="NCBI Taxonomy" id="1766623"/>
    <lineage>
        <taxon>Bacteria</taxon>
        <taxon>Pseudomonadati</taxon>
        <taxon>Pseudomonadota</taxon>
        <taxon>Gammaproteobacteria</taxon>
        <taxon>Pseudomonadales</taxon>
        <taxon>Pseudomonadaceae</taxon>
        <taxon>Pseudomonas</taxon>
    </lineage>
</organism>
<dbReference type="Proteomes" id="UP001320513">
    <property type="component" value="Unassembled WGS sequence"/>
</dbReference>
<reference evidence="1 2" key="1">
    <citation type="submission" date="2015-12" db="EMBL/GenBank/DDBJ databases">
        <title>Phylogenomics in the description of a new species in the Pseudomonas syringae group.</title>
        <authorList>
            <person name="Busquets A."/>
            <person name="Gomila M."/>
            <person name="Beiki F."/>
            <person name="Rahimian H."/>
            <person name="Mulet M."/>
            <person name="Sanchez D."/>
            <person name="Garcia-Valdes E."/>
            <person name="Lalucat J."/>
        </authorList>
    </citation>
    <scope>NUCLEOTIDE SEQUENCE [LARGE SCALE GENOMIC DNA]</scope>
    <source>
        <strain evidence="1 2">S25</strain>
    </source>
</reference>
<dbReference type="EMBL" id="LOHG01000024">
    <property type="protein sequence ID" value="MCI8212583.1"/>
    <property type="molecule type" value="Genomic_DNA"/>
</dbReference>
<keyword evidence="2" id="KW-1185">Reference proteome</keyword>
<protein>
    <recommendedName>
        <fullName evidence="3">DUF2635 domain-containing protein</fullName>
    </recommendedName>
</protein>
<gene>
    <name evidence="1" type="ORF">AUC61_23920</name>
</gene>
<proteinExistence type="predicted"/>
<dbReference type="InterPro" id="IPR024400">
    <property type="entry name" value="DUF2635"/>
</dbReference>
<evidence type="ECO:0000313" key="2">
    <source>
        <dbReference type="Proteomes" id="UP001320513"/>
    </source>
</evidence>
<evidence type="ECO:0000313" key="1">
    <source>
        <dbReference type="EMBL" id="MCI8212583.1"/>
    </source>
</evidence>
<dbReference type="RefSeq" id="WP_243248696.1">
    <property type="nucleotide sequence ID" value="NZ_LOHG01000024.1"/>
</dbReference>
<sequence>MKRLYLKPVAGRACPDPAQGGALLPDEGADVPHTVYWQRRLDAGDAVKAEKPKAKPVKAEVAVTAGGEQ</sequence>
<dbReference type="Pfam" id="PF10948">
    <property type="entry name" value="DUF2635"/>
    <property type="match status" value="1"/>
</dbReference>
<name>A0ABS9ZRQ7_9PSED</name>
<comment type="caution">
    <text evidence="1">The sequence shown here is derived from an EMBL/GenBank/DDBJ whole genome shotgun (WGS) entry which is preliminary data.</text>
</comment>
<evidence type="ECO:0008006" key="3">
    <source>
        <dbReference type="Google" id="ProtNLM"/>
    </source>
</evidence>
<accession>A0ABS9ZRQ7</accession>